<organism evidence="2 3">
    <name type="scientific">Conexibacter stalactiti</name>
    <dbReference type="NCBI Taxonomy" id="1940611"/>
    <lineage>
        <taxon>Bacteria</taxon>
        <taxon>Bacillati</taxon>
        <taxon>Actinomycetota</taxon>
        <taxon>Thermoleophilia</taxon>
        <taxon>Solirubrobacterales</taxon>
        <taxon>Conexibacteraceae</taxon>
        <taxon>Conexibacter</taxon>
    </lineage>
</organism>
<proteinExistence type="predicted"/>
<protein>
    <submittedName>
        <fullName evidence="2">YoaK family protein</fullName>
    </submittedName>
</protein>
<reference evidence="3" key="1">
    <citation type="submission" date="2023-07" db="EMBL/GenBank/DDBJ databases">
        <title>Conexibacter stalactiti sp. nov., isolated from stalactites in a lava cave and emended description of the genus Conexibacter.</title>
        <authorList>
            <person name="Lee S.D."/>
        </authorList>
    </citation>
    <scope>NUCLEOTIDE SEQUENCE [LARGE SCALE GENOMIC DNA]</scope>
    <source>
        <strain evidence="3">KCTC 39840</strain>
    </source>
</reference>
<keyword evidence="1" id="KW-0812">Transmembrane</keyword>
<dbReference type="PANTHER" id="PTHR37314:SF4">
    <property type="entry name" value="UPF0700 TRANSMEMBRANE PROTEIN YOAK"/>
    <property type="match status" value="1"/>
</dbReference>
<sequence length="243" mass="25356">MRNPLERIAADDRPVMLVLGLTLATGAVDAVSYLSLDHVFTANMSGNMALLGIDAANGRFPLGYLVSLAGFTLGAAAAWRWMRAARGSALELLVRGLYAQIAIMAALAFVLGVADVSDDSALRMAVTFALAAAMGLQTALARNVGVEDVNTTVATMTLHAYAADSRFAGGDARRWRRRVGVVAALFAGAALAVLAERVMPWGGMAVAVTIVAAVVLGAHATLRCREPDRSATTDRPTTEGSLQ</sequence>
<accession>A0ABU4HUR6</accession>
<comment type="caution">
    <text evidence="2">The sequence shown here is derived from an EMBL/GenBank/DDBJ whole genome shotgun (WGS) entry which is preliminary data.</text>
</comment>
<dbReference type="EMBL" id="JAWSTH010000073">
    <property type="protein sequence ID" value="MDW5597062.1"/>
    <property type="molecule type" value="Genomic_DNA"/>
</dbReference>
<evidence type="ECO:0000256" key="1">
    <source>
        <dbReference type="SAM" id="Phobius"/>
    </source>
</evidence>
<feature type="transmembrane region" description="Helical" evidence="1">
    <location>
        <begin position="179"/>
        <end position="195"/>
    </location>
</feature>
<dbReference type="RefSeq" id="WP_318599501.1">
    <property type="nucleotide sequence ID" value="NZ_JAWSTH010000073.1"/>
</dbReference>
<dbReference type="Pfam" id="PF06912">
    <property type="entry name" value="DUF1275"/>
    <property type="match status" value="1"/>
</dbReference>
<feature type="transmembrane region" description="Helical" evidence="1">
    <location>
        <begin position="201"/>
        <end position="222"/>
    </location>
</feature>
<feature type="transmembrane region" description="Helical" evidence="1">
    <location>
        <begin position="93"/>
        <end position="114"/>
    </location>
</feature>
<evidence type="ECO:0000313" key="2">
    <source>
        <dbReference type="EMBL" id="MDW5597062.1"/>
    </source>
</evidence>
<dbReference type="PANTHER" id="PTHR37314">
    <property type="entry name" value="SLR0142 PROTEIN"/>
    <property type="match status" value="1"/>
</dbReference>
<evidence type="ECO:0000313" key="3">
    <source>
        <dbReference type="Proteomes" id="UP001284601"/>
    </source>
</evidence>
<keyword evidence="1" id="KW-1133">Transmembrane helix</keyword>
<feature type="transmembrane region" description="Helical" evidence="1">
    <location>
        <begin position="62"/>
        <end position="81"/>
    </location>
</feature>
<name>A0ABU4HUR6_9ACTN</name>
<keyword evidence="3" id="KW-1185">Reference proteome</keyword>
<gene>
    <name evidence="2" type="ORF">R7226_22130</name>
</gene>
<keyword evidence="1" id="KW-0472">Membrane</keyword>
<dbReference type="Proteomes" id="UP001284601">
    <property type="component" value="Unassembled WGS sequence"/>
</dbReference>
<dbReference type="InterPro" id="IPR010699">
    <property type="entry name" value="DUF1275"/>
</dbReference>
<feature type="transmembrane region" description="Helical" evidence="1">
    <location>
        <begin position="120"/>
        <end position="140"/>
    </location>
</feature>